<feature type="chain" id="PRO_5025642208" evidence="2">
    <location>
        <begin position="23"/>
        <end position="172"/>
    </location>
</feature>
<proteinExistence type="predicted"/>
<dbReference type="EMBL" id="ML992502">
    <property type="protein sequence ID" value="KAF2226919.1"/>
    <property type="molecule type" value="Genomic_DNA"/>
</dbReference>
<gene>
    <name evidence="3" type="ORF">BDZ85DRAFT_256967</name>
</gene>
<feature type="non-terminal residue" evidence="3">
    <location>
        <position position="1"/>
    </location>
</feature>
<evidence type="ECO:0000313" key="4">
    <source>
        <dbReference type="Proteomes" id="UP000799538"/>
    </source>
</evidence>
<feature type="signal peptide" evidence="2">
    <location>
        <begin position="1"/>
        <end position="22"/>
    </location>
</feature>
<sequence>MEMVRMWLARVWWTWFWRLRESQRRVLVGEFVKVRGGRSSVVGVGEDLCRFMASMGLEVLMDLTKEKSASRVGEKWIGWLKTGRWKMMSGGRLDAYVDECPTKKLILKVLTEEGMPGETGAGTKTHGPGQAGKSGSKRSKKRVLDITWPGACLGVREEYQLLAKSRKVATSN</sequence>
<reference evidence="4" key="1">
    <citation type="journal article" date="2020" name="Stud. Mycol.">
        <title>101 Dothideomycetes genomes: A test case for predicting lifestyles and emergence of pathogens.</title>
        <authorList>
            <person name="Haridas S."/>
            <person name="Albert R."/>
            <person name="Binder M."/>
            <person name="Bloem J."/>
            <person name="LaButti K."/>
            <person name="Salamov A."/>
            <person name="Andreopoulos B."/>
            <person name="Baker S."/>
            <person name="Barry K."/>
            <person name="Bills G."/>
            <person name="Bluhm B."/>
            <person name="Cannon C."/>
            <person name="Castanera R."/>
            <person name="Culley D."/>
            <person name="Daum C."/>
            <person name="Ezra D."/>
            <person name="Gonzalez J."/>
            <person name="Henrissat B."/>
            <person name="Kuo A."/>
            <person name="Liang C."/>
            <person name="Lipzen A."/>
            <person name="Lutzoni F."/>
            <person name="Magnuson J."/>
            <person name="Mondo S."/>
            <person name="Nolan M."/>
            <person name="Ohm R."/>
            <person name="Pangilinan J."/>
            <person name="Park H.-J."/>
            <person name="Ramirez L."/>
            <person name="Alfaro M."/>
            <person name="Sun H."/>
            <person name="Tritt A."/>
            <person name="Yoshinaga Y."/>
            <person name="Zwiers L.-H."/>
            <person name="Turgeon B."/>
            <person name="Goodwin S."/>
            <person name="Spatafora J."/>
            <person name="Crous P."/>
            <person name="Grigoriev I."/>
        </authorList>
    </citation>
    <scope>NUCLEOTIDE SEQUENCE [LARGE SCALE GENOMIC DNA]</scope>
    <source>
        <strain evidence="4">CECT 20119</strain>
    </source>
</reference>
<accession>A0A6A6GMX2</accession>
<evidence type="ECO:0000256" key="1">
    <source>
        <dbReference type="SAM" id="MobiDB-lite"/>
    </source>
</evidence>
<protein>
    <submittedName>
        <fullName evidence="3">Uncharacterized protein</fullName>
    </submittedName>
</protein>
<evidence type="ECO:0000256" key="2">
    <source>
        <dbReference type="SAM" id="SignalP"/>
    </source>
</evidence>
<dbReference type="Proteomes" id="UP000799538">
    <property type="component" value="Unassembled WGS sequence"/>
</dbReference>
<evidence type="ECO:0000313" key="3">
    <source>
        <dbReference type="EMBL" id="KAF2226919.1"/>
    </source>
</evidence>
<name>A0A6A6GMX2_9PEZI</name>
<keyword evidence="2" id="KW-0732">Signal</keyword>
<feature type="region of interest" description="Disordered" evidence="1">
    <location>
        <begin position="115"/>
        <end position="142"/>
    </location>
</feature>
<organism evidence="3 4">
    <name type="scientific">Elsinoe ampelina</name>
    <dbReference type="NCBI Taxonomy" id="302913"/>
    <lineage>
        <taxon>Eukaryota</taxon>
        <taxon>Fungi</taxon>
        <taxon>Dikarya</taxon>
        <taxon>Ascomycota</taxon>
        <taxon>Pezizomycotina</taxon>
        <taxon>Dothideomycetes</taxon>
        <taxon>Dothideomycetidae</taxon>
        <taxon>Myriangiales</taxon>
        <taxon>Elsinoaceae</taxon>
        <taxon>Elsinoe</taxon>
    </lineage>
</organism>
<dbReference type="OrthoDB" id="10396966at2759"/>
<keyword evidence="4" id="KW-1185">Reference proteome</keyword>
<dbReference type="AlphaFoldDB" id="A0A6A6GMX2"/>